<reference evidence="13 14" key="1">
    <citation type="submission" date="2020-05" db="EMBL/GenBank/DDBJ databases">
        <title>WGS assembly of Panicum virgatum.</title>
        <authorList>
            <person name="Lovell J.T."/>
            <person name="Jenkins J."/>
            <person name="Shu S."/>
            <person name="Juenger T.E."/>
            <person name="Schmutz J."/>
        </authorList>
    </citation>
    <scope>NUCLEOTIDE SEQUENCE [LARGE SCALE GENOMIC DNA]</scope>
    <source>
        <strain evidence="14">cv. AP13</strain>
    </source>
</reference>
<proteinExistence type="predicted"/>
<dbReference type="InterPro" id="IPR032675">
    <property type="entry name" value="LRR_dom_sf"/>
</dbReference>
<comment type="caution">
    <text evidence="13">The sequence shown here is derived from an EMBL/GenBank/DDBJ whole genome shotgun (WGS) entry which is preliminary data.</text>
</comment>
<dbReference type="Pfam" id="PF00560">
    <property type="entry name" value="LRR_1"/>
    <property type="match status" value="2"/>
</dbReference>
<dbReference type="InterPro" id="IPR001611">
    <property type="entry name" value="Leu-rich_rpt"/>
</dbReference>
<dbReference type="SUPFAM" id="SSF52058">
    <property type="entry name" value="L domain-like"/>
    <property type="match status" value="1"/>
</dbReference>
<dbReference type="SUPFAM" id="SSF56112">
    <property type="entry name" value="Protein kinase-like (PK-like)"/>
    <property type="match status" value="1"/>
</dbReference>
<dbReference type="SMART" id="SM00369">
    <property type="entry name" value="LRR_TYP"/>
    <property type="match status" value="4"/>
</dbReference>
<feature type="region of interest" description="Disordered" evidence="10">
    <location>
        <begin position="1"/>
        <end position="30"/>
    </location>
</feature>
<feature type="compositionally biased region" description="Polar residues" evidence="10">
    <location>
        <begin position="1"/>
        <end position="22"/>
    </location>
</feature>
<sequence length="773" mass="80639">MVTTRRSQSGYLEPQPMQSTEPTAEAEANASYRQMRSPLHSLRIVLLLLALRPPAADALSPDGLALLAFKSAVTDDPSSALSSWSGADADPCRWVGITCANTSSGAPRVVGLAVAGKNLSGHVHPELGSLPLLRRLNLHGNRLTGAVPPALANATSLRSLFLYDNRLAGPLPAAALCALPRLQNLDLSRNALDGALPAELARCGQLERLLLAENALSGGIPAGVWRGMPRLQMLDLSSNNLSGAVPPELGGLPALAGTLNLSHNHLTGGVPPELGRMRATVTLDLRFNNLSGEIPQSGSLASQGPTAFLNNPALCGFPLSVPCRAAAPSSLSPPAPPSSAASSRGAGGGPRQPVRTSLIVIISVADAAGVALIGVVAVYVYWKVRDRRRAAGNSAKDKADDEEEDRGLFPCPCMRADACADSSSECSDDGGGGGGAGEAGGELVAIDKGFKMELDELLRSSAYVLGKGGKGIVYKVVVGNGTTPVAVRRLGGGAAAPERYREFAAEAAAVGRVRHPNVVRLRAYYWSADEKLVVTDFVNNGNLATALRGRSGQPSLSWSLRLRIVKGAARGLAHLHECSPRRFVHGEVKPSNVLLDADYNALLADFGLARLLTIAGCTDVYSVAGSGGIMGGALPYARPAALADRSVAYRAPEARALAGAGSRLPSQKADVYSFGVVLLEVLSGKAPEHGSPSSSASFLPEQQEAPELVRWVQRGFEDARPLSELADDVVLRDAGARKEVMAAFHLALGCVEADPERRPRMKAVSDSLDKIGA</sequence>
<keyword evidence="5" id="KW-0732">Signal</keyword>
<keyword evidence="9" id="KW-0325">Glycoprotein</keyword>
<evidence type="ECO:0000256" key="9">
    <source>
        <dbReference type="ARBA" id="ARBA00023180"/>
    </source>
</evidence>
<protein>
    <recommendedName>
        <fullName evidence="12">Protein kinase domain-containing protein</fullName>
    </recommendedName>
</protein>
<name>A0A8T0PMG0_PANVG</name>
<dbReference type="Gene3D" id="3.80.10.10">
    <property type="entry name" value="Ribonuclease Inhibitor"/>
    <property type="match status" value="2"/>
</dbReference>
<dbReference type="AlphaFoldDB" id="A0A8T0PMG0"/>
<keyword evidence="6" id="KW-0677">Repeat</keyword>
<evidence type="ECO:0000313" key="14">
    <source>
        <dbReference type="Proteomes" id="UP000823388"/>
    </source>
</evidence>
<dbReference type="InterPro" id="IPR000719">
    <property type="entry name" value="Prot_kinase_dom"/>
</dbReference>
<comment type="subcellular location">
    <subcellularLocation>
        <location evidence="1">Membrane</location>
        <topology evidence="1">Single-pass membrane protein</topology>
    </subcellularLocation>
</comment>
<keyword evidence="4 11" id="KW-0812">Transmembrane</keyword>
<dbReference type="InterPro" id="IPR011009">
    <property type="entry name" value="Kinase-like_dom_sf"/>
</dbReference>
<keyword evidence="8 11" id="KW-0472">Membrane</keyword>
<dbReference type="InterPro" id="IPR003591">
    <property type="entry name" value="Leu-rich_rpt_typical-subtyp"/>
</dbReference>
<keyword evidence="3" id="KW-0433">Leucine-rich repeat</keyword>
<dbReference type="Pfam" id="PF13855">
    <property type="entry name" value="LRR_8"/>
    <property type="match status" value="1"/>
</dbReference>
<evidence type="ECO:0000256" key="3">
    <source>
        <dbReference type="ARBA" id="ARBA00022614"/>
    </source>
</evidence>
<dbReference type="PANTHER" id="PTHR48007:SF36">
    <property type="entry name" value="RECEPTOR PROTEIN KINASE-LIKE PROTEIN ZAR1"/>
    <property type="match status" value="1"/>
</dbReference>
<evidence type="ECO:0000313" key="13">
    <source>
        <dbReference type="EMBL" id="KAG2561779.1"/>
    </source>
</evidence>
<dbReference type="Proteomes" id="UP000823388">
    <property type="component" value="Chromosome 8K"/>
</dbReference>
<dbReference type="EMBL" id="CM029051">
    <property type="protein sequence ID" value="KAG2561779.1"/>
    <property type="molecule type" value="Genomic_DNA"/>
</dbReference>
<evidence type="ECO:0000256" key="10">
    <source>
        <dbReference type="SAM" id="MobiDB-lite"/>
    </source>
</evidence>
<feature type="transmembrane region" description="Helical" evidence="11">
    <location>
        <begin position="358"/>
        <end position="382"/>
    </location>
</feature>
<organism evidence="13 14">
    <name type="scientific">Panicum virgatum</name>
    <name type="common">Blackwell switchgrass</name>
    <dbReference type="NCBI Taxonomy" id="38727"/>
    <lineage>
        <taxon>Eukaryota</taxon>
        <taxon>Viridiplantae</taxon>
        <taxon>Streptophyta</taxon>
        <taxon>Embryophyta</taxon>
        <taxon>Tracheophyta</taxon>
        <taxon>Spermatophyta</taxon>
        <taxon>Magnoliopsida</taxon>
        <taxon>Liliopsida</taxon>
        <taxon>Poales</taxon>
        <taxon>Poaceae</taxon>
        <taxon>PACMAD clade</taxon>
        <taxon>Panicoideae</taxon>
        <taxon>Panicodae</taxon>
        <taxon>Paniceae</taxon>
        <taxon>Panicinae</taxon>
        <taxon>Panicum</taxon>
        <taxon>Panicum sect. Hiantes</taxon>
    </lineage>
</organism>
<evidence type="ECO:0000256" key="1">
    <source>
        <dbReference type="ARBA" id="ARBA00004167"/>
    </source>
</evidence>
<keyword evidence="2" id="KW-0597">Phosphoprotein</keyword>
<dbReference type="PROSITE" id="PS50011">
    <property type="entry name" value="PROTEIN_KINASE_DOM"/>
    <property type="match status" value="1"/>
</dbReference>
<dbReference type="Pfam" id="PF00069">
    <property type="entry name" value="Pkinase"/>
    <property type="match status" value="1"/>
</dbReference>
<dbReference type="FunFam" id="3.80.10.10:FF:000275">
    <property type="entry name" value="Leucine-rich repeat receptor-like protein kinase"/>
    <property type="match status" value="1"/>
</dbReference>
<evidence type="ECO:0000256" key="8">
    <source>
        <dbReference type="ARBA" id="ARBA00023136"/>
    </source>
</evidence>
<evidence type="ECO:0000259" key="12">
    <source>
        <dbReference type="PROSITE" id="PS50011"/>
    </source>
</evidence>
<keyword evidence="14" id="KW-1185">Reference proteome</keyword>
<dbReference type="InterPro" id="IPR013210">
    <property type="entry name" value="LRR_N_plant-typ"/>
</dbReference>
<evidence type="ECO:0000256" key="5">
    <source>
        <dbReference type="ARBA" id="ARBA00022729"/>
    </source>
</evidence>
<evidence type="ECO:0000256" key="11">
    <source>
        <dbReference type="SAM" id="Phobius"/>
    </source>
</evidence>
<keyword evidence="7 11" id="KW-1133">Transmembrane helix</keyword>
<feature type="region of interest" description="Disordered" evidence="10">
    <location>
        <begin position="326"/>
        <end position="350"/>
    </location>
</feature>
<evidence type="ECO:0000256" key="2">
    <source>
        <dbReference type="ARBA" id="ARBA00022553"/>
    </source>
</evidence>
<dbReference type="Pfam" id="PF08263">
    <property type="entry name" value="LRRNT_2"/>
    <property type="match status" value="1"/>
</dbReference>
<evidence type="ECO:0000256" key="6">
    <source>
        <dbReference type="ARBA" id="ARBA00022737"/>
    </source>
</evidence>
<dbReference type="GO" id="GO:0004672">
    <property type="term" value="F:protein kinase activity"/>
    <property type="evidence" value="ECO:0007669"/>
    <property type="project" value="InterPro"/>
</dbReference>
<dbReference type="Gene3D" id="3.30.200.20">
    <property type="entry name" value="Phosphorylase Kinase, domain 1"/>
    <property type="match status" value="1"/>
</dbReference>
<dbReference type="FunFam" id="3.80.10.10:FF:000722">
    <property type="entry name" value="Leucine-rich repeat receptor-like protein kinase"/>
    <property type="match status" value="1"/>
</dbReference>
<dbReference type="PRINTS" id="PR00019">
    <property type="entry name" value="LEURICHRPT"/>
</dbReference>
<evidence type="ECO:0000256" key="7">
    <source>
        <dbReference type="ARBA" id="ARBA00022989"/>
    </source>
</evidence>
<accession>A0A8T0PMG0</accession>
<dbReference type="InterPro" id="IPR046959">
    <property type="entry name" value="PRK1-6/SRF4-like"/>
</dbReference>
<evidence type="ECO:0000256" key="4">
    <source>
        <dbReference type="ARBA" id="ARBA00022692"/>
    </source>
</evidence>
<feature type="domain" description="Protein kinase" evidence="12">
    <location>
        <begin position="459"/>
        <end position="771"/>
    </location>
</feature>
<dbReference type="GO" id="GO:0016020">
    <property type="term" value="C:membrane"/>
    <property type="evidence" value="ECO:0007669"/>
    <property type="project" value="UniProtKB-SubCell"/>
</dbReference>
<dbReference type="GO" id="GO:0005524">
    <property type="term" value="F:ATP binding"/>
    <property type="evidence" value="ECO:0007669"/>
    <property type="project" value="InterPro"/>
</dbReference>
<dbReference type="Gene3D" id="1.10.510.10">
    <property type="entry name" value="Transferase(Phosphotransferase) domain 1"/>
    <property type="match status" value="1"/>
</dbReference>
<dbReference type="OrthoDB" id="4062651at2759"/>
<gene>
    <name evidence="13" type="ORF">PVAP13_8KG275609</name>
</gene>
<dbReference type="PANTHER" id="PTHR48007">
    <property type="entry name" value="LEUCINE-RICH REPEAT RECEPTOR-LIKE PROTEIN KINASE PXC1"/>
    <property type="match status" value="1"/>
</dbReference>